<sequence length="199" mass="22384">MSPFTVRPEVSKRLVEREPEPHESHILMALREMYSCRHTPTTFDIYATGAVFHGPIGIANGVDSIRNQFVALSRLFPRADIPSMRVLTIPGTVPPNPMLIDQDVRYLRDAKSPSPTKEINSLLRLNLQEGTNNLKVTSHYEECDHSKSNTSDDGVFGWMNEMRKRATAAIQRWRGRQIDPAIGGVMTVVDVVERGKSND</sequence>
<comment type="caution">
    <text evidence="1">The sequence shown here is derived from an EMBL/GenBank/DDBJ whole genome shotgun (WGS) entry which is preliminary data.</text>
</comment>
<keyword evidence="2" id="KW-1185">Reference proteome</keyword>
<accession>A0A4Y7TZ13</accession>
<dbReference type="PANTHER" id="PTHR34213:SF2">
    <property type="entry name" value="NUCLEAR TRANSPORT FACTOR 2 (NTF2) FAMILY PROTEIN"/>
    <property type="match status" value="1"/>
</dbReference>
<dbReference type="STRING" id="71717.A0A4Y7TZ13"/>
<evidence type="ECO:0000313" key="2">
    <source>
        <dbReference type="Proteomes" id="UP000298030"/>
    </source>
</evidence>
<gene>
    <name evidence="1" type="ORF">FA13DRAFT_1724781</name>
</gene>
<dbReference type="OrthoDB" id="2400485at2759"/>
<protein>
    <submittedName>
        <fullName evidence="1">Uncharacterized protein</fullName>
    </submittedName>
</protein>
<reference evidence="1 2" key="1">
    <citation type="journal article" date="2019" name="Nat. Ecol. Evol.">
        <title>Megaphylogeny resolves global patterns of mushroom evolution.</title>
        <authorList>
            <person name="Varga T."/>
            <person name="Krizsan K."/>
            <person name="Foldi C."/>
            <person name="Dima B."/>
            <person name="Sanchez-Garcia M."/>
            <person name="Sanchez-Ramirez S."/>
            <person name="Szollosi G.J."/>
            <person name="Szarkandi J.G."/>
            <person name="Papp V."/>
            <person name="Albert L."/>
            <person name="Andreopoulos W."/>
            <person name="Angelini C."/>
            <person name="Antonin V."/>
            <person name="Barry K.W."/>
            <person name="Bougher N.L."/>
            <person name="Buchanan P."/>
            <person name="Buyck B."/>
            <person name="Bense V."/>
            <person name="Catcheside P."/>
            <person name="Chovatia M."/>
            <person name="Cooper J."/>
            <person name="Damon W."/>
            <person name="Desjardin D."/>
            <person name="Finy P."/>
            <person name="Geml J."/>
            <person name="Haridas S."/>
            <person name="Hughes K."/>
            <person name="Justo A."/>
            <person name="Karasinski D."/>
            <person name="Kautmanova I."/>
            <person name="Kiss B."/>
            <person name="Kocsube S."/>
            <person name="Kotiranta H."/>
            <person name="LaButti K.M."/>
            <person name="Lechner B.E."/>
            <person name="Liimatainen K."/>
            <person name="Lipzen A."/>
            <person name="Lukacs Z."/>
            <person name="Mihaltcheva S."/>
            <person name="Morgado L.N."/>
            <person name="Niskanen T."/>
            <person name="Noordeloos M.E."/>
            <person name="Ohm R.A."/>
            <person name="Ortiz-Santana B."/>
            <person name="Ovrebo C."/>
            <person name="Racz N."/>
            <person name="Riley R."/>
            <person name="Savchenko A."/>
            <person name="Shiryaev A."/>
            <person name="Soop K."/>
            <person name="Spirin V."/>
            <person name="Szebenyi C."/>
            <person name="Tomsovsky M."/>
            <person name="Tulloss R.E."/>
            <person name="Uehling J."/>
            <person name="Grigoriev I.V."/>
            <person name="Vagvolgyi C."/>
            <person name="Papp T."/>
            <person name="Martin F.M."/>
            <person name="Miettinen O."/>
            <person name="Hibbett D.S."/>
            <person name="Nagy L.G."/>
        </authorList>
    </citation>
    <scope>NUCLEOTIDE SEQUENCE [LARGE SCALE GENOMIC DNA]</scope>
    <source>
        <strain evidence="1 2">FP101781</strain>
    </source>
</reference>
<name>A0A4Y7TZ13_COPMI</name>
<proteinExistence type="predicted"/>
<dbReference type="EMBL" id="QPFP01000002">
    <property type="protein sequence ID" value="TEB38819.1"/>
    <property type="molecule type" value="Genomic_DNA"/>
</dbReference>
<dbReference type="PANTHER" id="PTHR34213">
    <property type="entry name" value="NUCLEAR TRANSPORT FACTOR 2 (NTF2) FAMILY PROTEIN"/>
    <property type="match status" value="1"/>
</dbReference>
<organism evidence="1 2">
    <name type="scientific">Coprinellus micaceus</name>
    <name type="common">Glistening ink-cap mushroom</name>
    <name type="synonym">Coprinus micaceus</name>
    <dbReference type="NCBI Taxonomy" id="71717"/>
    <lineage>
        <taxon>Eukaryota</taxon>
        <taxon>Fungi</taxon>
        <taxon>Dikarya</taxon>
        <taxon>Basidiomycota</taxon>
        <taxon>Agaricomycotina</taxon>
        <taxon>Agaricomycetes</taxon>
        <taxon>Agaricomycetidae</taxon>
        <taxon>Agaricales</taxon>
        <taxon>Agaricineae</taxon>
        <taxon>Psathyrellaceae</taxon>
        <taxon>Coprinellus</taxon>
    </lineage>
</organism>
<dbReference type="AlphaFoldDB" id="A0A4Y7TZ13"/>
<dbReference type="Proteomes" id="UP000298030">
    <property type="component" value="Unassembled WGS sequence"/>
</dbReference>
<evidence type="ECO:0000313" key="1">
    <source>
        <dbReference type="EMBL" id="TEB38819.1"/>
    </source>
</evidence>